<dbReference type="CDD" id="cd00657">
    <property type="entry name" value="Ferritin_like"/>
    <property type="match status" value="1"/>
</dbReference>
<dbReference type="InterPro" id="IPR009078">
    <property type="entry name" value="Ferritin-like_SF"/>
</dbReference>
<dbReference type="EMBL" id="CP097463">
    <property type="protein sequence ID" value="WAX56155.1"/>
    <property type="molecule type" value="Genomic_DNA"/>
</dbReference>
<evidence type="ECO:0000313" key="2">
    <source>
        <dbReference type="EMBL" id="WAX56155.1"/>
    </source>
</evidence>
<gene>
    <name evidence="2" type="ORF">M6B22_16655</name>
</gene>
<evidence type="ECO:0000313" key="3">
    <source>
        <dbReference type="Proteomes" id="UP001164693"/>
    </source>
</evidence>
<dbReference type="SUPFAM" id="SSF47240">
    <property type="entry name" value="Ferritin-like"/>
    <property type="match status" value="1"/>
</dbReference>
<accession>A0ABY7JUD5</accession>
<dbReference type="InterPro" id="IPR059125">
    <property type="entry name" value="Ferritin_actino"/>
</dbReference>
<keyword evidence="3" id="KW-1185">Reference proteome</keyword>
<evidence type="ECO:0000259" key="1">
    <source>
        <dbReference type="Pfam" id="PF13794"/>
    </source>
</evidence>
<reference evidence="2" key="1">
    <citation type="submission" date="2022-05" db="EMBL/GenBank/DDBJ databases">
        <title>Jatrophihabitans sp. SB3-54 whole genome sequence.</title>
        <authorList>
            <person name="Suh M.K."/>
            <person name="Eom M.K."/>
            <person name="Kim J.S."/>
            <person name="Kim H.S."/>
            <person name="Do H.E."/>
            <person name="Shin Y.K."/>
            <person name="Lee J.-S."/>
        </authorList>
    </citation>
    <scope>NUCLEOTIDE SEQUENCE</scope>
    <source>
        <strain evidence="2">SB3-54</strain>
    </source>
</reference>
<dbReference type="InterPro" id="IPR012347">
    <property type="entry name" value="Ferritin-like"/>
</dbReference>
<name>A0ABY7JUD5_9ACTN</name>
<dbReference type="Proteomes" id="UP001164693">
    <property type="component" value="Chromosome"/>
</dbReference>
<protein>
    <submittedName>
        <fullName evidence="2">Ferritin-like domain-containing protein</fullName>
    </submittedName>
</protein>
<organism evidence="2 3">
    <name type="scientific">Jatrophihabitans cynanchi</name>
    <dbReference type="NCBI Taxonomy" id="2944128"/>
    <lineage>
        <taxon>Bacteria</taxon>
        <taxon>Bacillati</taxon>
        <taxon>Actinomycetota</taxon>
        <taxon>Actinomycetes</taxon>
        <taxon>Jatrophihabitantales</taxon>
        <taxon>Jatrophihabitantaceae</taxon>
        <taxon>Jatrophihabitans</taxon>
    </lineage>
</organism>
<proteinExistence type="predicted"/>
<feature type="domain" description="Ferritin-like" evidence="1">
    <location>
        <begin position="6"/>
        <end position="197"/>
    </location>
</feature>
<sequence>MPTPDAIIDLLAALAYGELSAFDRLADDARMSPTLAGRAEMSAMAAFEFGHYERLAGRLRELGADPAEAMEPFVAALDTYHALTEPSTWLEGVVKAYVGDGMAADFYREVASFVDESTRTLIHEVLADSAGTAANAGVAGGGGRAEFALREVRAAVSANPAAADRAALWARRLVGEAISQTQHVLADRDSLMMLMVAGTGGLSGVASMITRITERHEERMRALGLAS</sequence>
<dbReference type="Gene3D" id="1.20.1260.10">
    <property type="match status" value="1"/>
</dbReference>
<dbReference type="RefSeq" id="WP_269442684.1">
    <property type="nucleotide sequence ID" value="NZ_CP097463.1"/>
</dbReference>
<dbReference type="Pfam" id="PF13794">
    <property type="entry name" value="MiaE_2"/>
    <property type="match status" value="1"/>
</dbReference>